<evidence type="ECO:0000259" key="12">
    <source>
        <dbReference type="SMART" id="SM00387"/>
    </source>
</evidence>
<keyword evidence="5" id="KW-0547">Nucleotide-binding</keyword>
<keyword evidence="7" id="KW-0067">ATP-binding</keyword>
<evidence type="ECO:0000256" key="11">
    <source>
        <dbReference type="SAM" id="Phobius"/>
    </source>
</evidence>
<dbReference type="SUPFAM" id="SSF55874">
    <property type="entry name" value="ATPase domain of HSP90 chaperone/DNA topoisomerase II/histidine kinase"/>
    <property type="match status" value="1"/>
</dbReference>
<keyword evidence="11" id="KW-1133">Transmembrane helix</keyword>
<dbReference type="Proteomes" id="UP001501736">
    <property type="component" value="Unassembled WGS sequence"/>
</dbReference>
<feature type="transmembrane region" description="Helical" evidence="11">
    <location>
        <begin position="280"/>
        <end position="300"/>
    </location>
</feature>
<feature type="coiled-coil region" evidence="9">
    <location>
        <begin position="415"/>
        <end position="442"/>
    </location>
</feature>
<evidence type="ECO:0000256" key="1">
    <source>
        <dbReference type="ARBA" id="ARBA00000085"/>
    </source>
</evidence>
<evidence type="ECO:0000256" key="4">
    <source>
        <dbReference type="ARBA" id="ARBA00022679"/>
    </source>
</evidence>
<feature type="transmembrane region" description="Helical" evidence="11">
    <location>
        <begin position="183"/>
        <end position="212"/>
    </location>
</feature>
<evidence type="ECO:0000256" key="2">
    <source>
        <dbReference type="ARBA" id="ARBA00012438"/>
    </source>
</evidence>
<comment type="catalytic activity">
    <reaction evidence="1">
        <text>ATP + protein L-histidine = ADP + protein N-phospho-L-histidine.</text>
        <dbReference type="EC" id="2.7.13.3"/>
    </reaction>
</comment>
<dbReference type="Pfam" id="PF07730">
    <property type="entry name" value="HisKA_3"/>
    <property type="match status" value="1"/>
</dbReference>
<dbReference type="InterPro" id="IPR003594">
    <property type="entry name" value="HATPase_dom"/>
</dbReference>
<organism evidence="13 14">
    <name type="scientific">Nesterenkonia halobia</name>
    <dbReference type="NCBI Taxonomy" id="37922"/>
    <lineage>
        <taxon>Bacteria</taxon>
        <taxon>Bacillati</taxon>
        <taxon>Actinomycetota</taxon>
        <taxon>Actinomycetes</taxon>
        <taxon>Micrococcales</taxon>
        <taxon>Micrococcaceae</taxon>
        <taxon>Nesterenkonia</taxon>
    </lineage>
</organism>
<dbReference type="InterPro" id="IPR025828">
    <property type="entry name" value="Put_sensor_dom"/>
</dbReference>
<feature type="transmembrane region" description="Helical" evidence="11">
    <location>
        <begin position="331"/>
        <end position="349"/>
    </location>
</feature>
<protein>
    <recommendedName>
        <fullName evidence="2">histidine kinase</fullName>
        <ecNumber evidence="2">2.7.13.3</ecNumber>
    </recommendedName>
</protein>
<dbReference type="SMART" id="SM00387">
    <property type="entry name" value="HATPase_c"/>
    <property type="match status" value="1"/>
</dbReference>
<accession>A0ABP6R7W7</accession>
<keyword evidence="14" id="KW-1185">Reference proteome</keyword>
<dbReference type="EC" id="2.7.13.3" evidence="2"/>
<gene>
    <name evidence="13" type="ORF">GCM10020260_01070</name>
</gene>
<keyword evidence="4" id="KW-0808">Transferase</keyword>
<dbReference type="PANTHER" id="PTHR24421">
    <property type="entry name" value="NITRATE/NITRITE SENSOR PROTEIN NARX-RELATED"/>
    <property type="match status" value="1"/>
</dbReference>
<evidence type="ECO:0000256" key="10">
    <source>
        <dbReference type="SAM" id="MobiDB-lite"/>
    </source>
</evidence>
<feature type="region of interest" description="Disordered" evidence="10">
    <location>
        <begin position="218"/>
        <end position="240"/>
    </location>
</feature>
<dbReference type="CDD" id="cd16917">
    <property type="entry name" value="HATPase_UhpB-NarQ-NarX-like"/>
    <property type="match status" value="1"/>
</dbReference>
<dbReference type="GO" id="GO:0016301">
    <property type="term" value="F:kinase activity"/>
    <property type="evidence" value="ECO:0007669"/>
    <property type="project" value="UniProtKB-KW"/>
</dbReference>
<evidence type="ECO:0000313" key="14">
    <source>
        <dbReference type="Proteomes" id="UP001501736"/>
    </source>
</evidence>
<dbReference type="RefSeq" id="WP_344717229.1">
    <property type="nucleotide sequence ID" value="NZ_BAAAYG010000001.1"/>
</dbReference>
<keyword evidence="9" id="KW-0175">Coiled coil</keyword>
<proteinExistence type="predicted"/>
<keyword evidence="6 13" id="KW-0418">Kinase</keyword>
<evidence type="ECO:0000256" key="6">
    <source>
        <dbReference type="ARBA" id="ARBA00022777"/>
    </source>
</evidence>
<keyword evidence="3" id="KW-0597">Phosphoprotein</keyword>
<feature type="compositionally biased region" description="Basic and acidic residues" evidence="10">
    <location>
        <begin position="221"/>
        <end position="233"/>
    </location>
</feature>
<name>A0ABP6R7W7_9MICC</name>
<feature type="transmembrane region" description="Helical" evidence="11">
    <location>
        <begin position="111"/>
        <end position="135"/>
    </location>
</feature>
<feature type="transmembrane region" description="Helical" evidence="11">
    <location>
        <begin position="50"/>
        <end position="69"/>
    </location>
</feature>
<feature type="domain" description="Histidine kinase/HSP90-like ATPase" evidence="12">
    <location>
        <begin position="541"/>
        <end position="638"/>
    </location>
</feature>
<comment type="caution">
    <text evidence="13">The sequence shown here is derived from an EMBL/GenBank/DDBJ whole genome shotgun (WGS) entry which is preliminary data.</text>
</comment>
<dbReference type="Pfam" id="PF02518">
    <property type="entry name" value="HATPase_c"/>
    <property type="match status" value="1"/>
</dbReference>
<keyword evidence="8" id="KW-0902">Two-component regulatory system</keyword>
<dbReference type="PANTHER" id="PTHR24421:SF10">
    <property type="entry name" value="NITRATE_NITRITE SENSOR PROTEIN NARQ"/>
    <property type="match status" value="1"/>
</dbReference>
<dbReference type="InterPro" id="IPR011712">
    <property type="entry name" value="Sig_transdc_His_kin_sub3_dim/P"/>
</dbReference>
<keyword evidence="11" id="KW-0472">Membrane</keyword>
<evidence type="ECO:0000256" key="9">
    <source>
        <dbReference type="SAM" id="Coils"/>
    </source>
</evidence>
<evidence type="ECO:0000256" key="3">
    <source>
        <dbReference type="ARBA" id="ARBA00022553"/>
    </source>
</evidence>
<dbReference type="Gene3D" id="3.30.565.10">
    <property type="entry name" value="Histidine kinase-like ATPase, C-terminal domain"/>
    <property type="match status" value="1"/>
</dbReference>
<evidence type="ECO:0000256" key="7">
    <source>
        <dbReference type="ARBA" id="ARBA00022840"/>
    </source>
</evidence>
<dbReference type="InterPro" id="IPR036890">
    <property type="entry name" value="HATPase_C_sf"/>
</dbReference>
<reference evidence="14" key="1">
    <citation type="journal article" date="2019" name="Int. J. Syst. Evol. Microbiol.">
        <title>The Global Catalogue of Microorganisms (GCM) 10K type strain sequencing project: providing services to taxonomists for standard genome sequencing and annotation.</title>
        <authorList>
            <consortium name="The Broad Institute Genomics Platform"/>
            <consortium name="The Broad Institute Genome Sequencing Center for Infectious Disease"/>
            <person name="Wu L."/>
            <person name="Ma J."/>
        </authorList>
    </citation>
    <scope>NUCLEOTIDE SEQUENCE [LARGE SCALE GENOMIC DNA]</scope>
    <source>
        <strain evidence="14">JCM 11483</strain>
    </source>
</reference>
<dbReference type="EMBL" id="BAAAYG010000001">
    <property type="protein sequence ID" value="GAA3278687.1"/>
    <property type="molecule type" value="Genomic_DNA"/>
</dbReference>
<feature type="transmembrane region" description="Helical" evidence="11">
    <location>
        <begin position="356"/>
        <end position="376"/>
    </location>
</feature>
<keyword evidence="11" id="KW-0812">Transmembrane</keyword>
<feature type="transmembrane region" description="Helical" evidence="11">
    <location>
        <begin position="21"/>
        <end position="44"/>
    </location>
</feature>
<dbReference type="InterPro" id="IPR050482">
    <property type="entry name" value="Sensor_HK_TwoCompSys"/>
</dbReference>
<dbReference type="Gene3D" id="1.20.5.1930">
    <property type="match status" value="1"/>
</dbReference>
<evidence type="ECO:0000256" key="5">
    <source>
        <dbReference type="ARBA" id="ARBA00022741"/>
    </source>
</evidence>
<feature type="transmembrane region" description="Helical" evidence="11">
    <location>
        <begin position="382"/>
        <end position="404"/>
    </location>
</feature>
<feature type="transmembrane region" description="Helical" evidence="11">
    <location>
        <begin position="307"/>
        <end position="325"/>
    </location>
</feature>
<sequence length="639" mass="66772">MVTLRPADGPASMLRRLIRDAAYVLPGLPVAIFGFSLLVSLFALSLATSVLWVGALLLPLTLIVASGFAELSRRRLRFWGATPAPVRYRPRGPGVAGLVRLLGDPRRWLDLVFETVIALPARLVTFTVALIWILGAPAELTYFFWSLFVPGERGLLALLAVVRPELVPAGELAGYALDSGAHFLLGVVLLVTLPMVLHGLAAFDAALATSLLGSERRRRTERADAGADARSGGDGDAEAAADPSAAETQASFSAAAWSWMGTSFSAVVLLAVGWPLTSALYAVDVALAMVLVVLHCAALLLTLRRAWAGLAVGLLASAATMSATASAGVGVWPWPVTTMITQCAVLLVAALTRRWFCAAGGWAAGALLSVGTLLAAAPDLPAGSVTTSTVFVAVSAAVVVLGILTRQWILHAGRLEVSERTSAQQTRRRRELEERNRIARELHDVVAHSMSVVSVQASTAPYRHPSLGEEAREEFAEIARSSRRALSEMRMLLGILRGDDDAPTGPAPGVEEIGQLVESTRASGATITVRGVEELPEVPSAVGIAAYRLVQEALSNALRHGPGARVDVVAGVEDGAAGRRLRIDVVNTAPAGDSAAVPGAGLGLHGIRERVGAVGGSVEAGPTDVGGFAVRASLPLDEE</sequence>
<dbReference type="Pfam" id="PF13796">
    <property type="entry name" value="Sensor"/>
    <property type="match status" value="1"/>
</dbReference>
<evidence type="ECO:0000256" key="8">
    <source>
        <dbReference type="ARBA" id="ARBA00023012"/>
    </source>
</evidence>
<feature type="transmembrane region" description="Helical" evidence="11">
    <location>
        <begin position="254"/>
        <end position="274"/>
    </location>
</feature>
<evidence type="ECO:0000313" key="13">
    <source>
        <dbReference type="EMBL" id="GAA3278687.1"/>
    </source>
</evidence>